<organism evidence="3 4">
    <name type="scientific">Phaeodactylibacter xiamenensis</name>
    <dbReference type="NCBI Taxonomy" id="1524460"/>
    <lineage>
        <taxon>Bacteria</taxon>
        <taxon>Pseudomonadati</taxon>
        <taxon>Bacteroidota</taxon>
        <taxon>Saprospiria</taxon>
        <taxon>Saprospirales</taxon>
        <taxon>Haliscomenobacteraceae</taxon>
        <taxon>Phaeodactylibacter</taxon>
    </lineage>
</organism>
<proteinExistence type="predicted"/>
<dbReference type="Pfam" id="PF19089">
    <property type="entry name" value="DUF5777"/>
    <property type="match status" value="1"/>
</dbReference>
<dbReference type="OrthoDB" id="1117410at2"/>
<reference evidence="3 4" key="1">
    <citation type="journal article" date="2014" name="Int. J. Syst. Evol. Microbiol.">
        <title>Phaeodactylibacter xiamenensis gen. nov., sp. nov., a member of the family Saprospiraceae isolated from the marine alga Phaeodactylum tricornutum.</title>
        <authorList>
            <person name="Chen Z.Jr."/>
            <person name="Lei X."/>
            <person name="Lai Q."/>
            <person name="Li Y."/>
            <person name="Zhang B."/>
            <person name="Zhang J."/>
            <person name="Zhang H."/>
            <person name="Yang L."/>
            <person name="Zheng W."/>
            <person name="Tian Y."/>
            <person name="Yu Z."/>
            <person name="Xu H.Jr."/>
            <person name="Zheng T."/>
        </authorList>
    </citation>
    <scope>NUCLEOTIDE SEQUENCE [LARGE SCALE GENOMIC DNA]</scope>
    <source>
        <strain evidence="3 4">KD52</strain>
    </source>
</reference>
<dbReference type="EMBL" id="JPOS01000083">
    <property type="protein sequence ID" value="KGE85722.1"/>
    <property type="molecule type" value="Genomic_DNA"/>
</dbReference>
<feature type="domain" description="DUF5777" evidence="2">
    <location>
        <begin position="44"/>
        <end position="289"/>
    </location>
</feature>
<evidence type="ECO:0000313" key="3">
    <source>
        <dbReference type="EMBL" id="KGE85722.1"/>
    </source>
</evidence>
<protein>
    <recommendedName>
        <fullName evidence="2">DUF5777 domain-containing protein</fullName>
    </recommendedName>
</protein>
<dbReference type="STRING" id="1524460.IX84_24045"/>
<keyword evidence="1" id="KW-0732">Signal</keyword>
<evidence type="ECO:0000259" key="2">
    <source>
        <dbReference type="Pfam" id="PF19089"/>
    </source>
</evidence>
<keyword evidence="4" id="KW-1185">Reference proteome</keyword>
<evidence type="ECO:0000313" key="4">
    <source>
        <dbReference type="Proteomes" id="UP000029736"/>
    </source>
</evidence>
<feature type="chain" id="PRO_5001939810" description="DUF5777 domain-containing protein" evidence="1">
    <location>
        <begin position="22"/>
        <end position="297"/>
    </location>
</feature>
<name>A0A098S3E6_9BACT</name>
<dbReference type="Proteomes" id="UP000029736">
    <property type="component" value="Unassembled WGS sequence"/>
</dbReference>
<accession>A0A098S3E6</accession>
<gene>
    <name evidence="3" type="ORF">IX84_24045</name>
</gene>
<sequence length="297" mass="33035">MSKLSLFLLLFTLGSGAVLYAQEDDLLALLGEEEETIEYANASFKTNRVINLHSLESTSAGVLDIKISHRFGTLNRGAYELFGLDNASIRIGGDYGITDQLTVGLGRSSYQKTFDGFVKYKFLRQSKGKKVMPVTAAFLATTAIQSMKWQNPDRENYFSSRMYYTFQLILGRKFSENFSLQVSPTVVHRNLVKTAAEAHDVYAIAAAGRIKLTKRVALNAEYTYVLPDQLLPGFRNALSVGFDIETGGHVFQLHFTNSTSMIEPGLVTQTVETWGNGGIHFGFNVSRVFTVVRPKIQ</sequence>
<feature type="signal peptide" evidence="1">
    <location>
        <begin position="1"/>
        <end position="21"/>
    </location>
</feature>
<comment type="caution">
    <text evidence="3">The sequence shown here is derived from an EMBL/GenBank/DDBJ whole genome shotgun (WGS) entry which is preliminary data.</text>
</comment>
<dbReference type="InterPro" id="IPR045916">
    <property type="entry name" value="DUF5777"/>
</dbReference>
<dbReference type="AlphaFoldDB" id="A0A098S3E6"/>
<dbReference type="RefSeq" id="WP_044226394.1">
    <property type="nucleotide sequence ID" value="NZ_JBKAGJ010000002.1"/>
</dbReference>
<evidence type="ECO:0000256" key="1">
    <source>
        <dbReference type="SAM" id="SignalP"/>
    </source>
</evidence>